<dbReference type="InterPro" id="IPR015421">
    <property type="entry name" value="PyrdxlP-dep_Trfase_major"/>
</dbReference>
<proteinExistence type="inferred from homology"/>
<reference evidence="8 9" key="1">
    <citation type="journal article" date="2016" name="Mol. Biol. Evol.">
        <title>Comparative Genomics of Early-Diverging Mushroom-Forming Fungi Provides Insights into the Origins of Lignocellulose Decay Capabilities.</title>
        <authorList>
            <person name="Nagy L.G."/>
            <person name="Riley R."/>
            <person name="Tritt A."/>
            <person name="Adam C."/>
            <person name="Daum C."/>
            <person name="Floudas D."/>
            <person name="Sun H."/>
            <person name="Yadav J.S."/>
            <person name="Pangilinan J."/>
            <person name="Larsson K.H."/>
            <person name="Matsuura K."/>
            <person name="Barry K."/>
            <person name="Labutti K."/>
            <person name="Kuo R."/>
            <person name="Ohm R.A."/>
            <person name="Bhattacharya S.S."/>
            <person name="Shirouzu T."/>
            <person name="Yoshinaga Y."/>
            <person name="Martin F.M."/>
            <person name="Grigoriev I.V."/>
            <person name="Hibbett D.S."/>
        </authorList>
    </citation>
    <scope>NUCLEOTIDE SEQUENCE [LARGE SCALE GENOMIC DNA]</scope>
    <source>
        <strain evidence="8 9">CBS 109695</strain>
    </source>
</reference>
<keyword evidence="4 8" id="KW-0808">Transferase</keyword>
<evidence type="ECO:0000256" key="6">
    <source>
        <dbReference type="SAM" id="MobiDB-lite"/>
    </source>
</evidence>
<evidence type="ECO:0000256" key="1">
    <source>
        <dbReference type="ARBA" id="ARBA00001933"/>
    </source>
</evidence>
<keyword evidence="3" id="KW-0032">Aminotransferase</keyword>
<evidence type="ECO:0000259" key="7">
    <source>
        <dbReference type="Pfam" id="PF00155"/>
    </source>
</evidence>
<sequence length="541" mass="60668">MSSEKLTKAIDLQHHLSESSRTRETSPLKGLQKFMRPGVTVLAGGLPSPAYFPFSNIGGQALVPESFPINAAESSSSSMSWLWNMFGSSSKKEKTQTINIPKYPNTPGELSLSTVLQYTPSVANPQLQKIMYEFSTKVFKPAYSDYTTLVHTGNTDGWNRIVVTLCNKGEAILASEWTYPSALHTVIPYGNTIASVAIDSQGMRADSLRDVLQNWDEKARGAPRPHLAYIVPIGQNPTGATMGLARKKEIYDVCVEFDVIICEDDPYYFLQEGKYIPPAERKRVAKQTALVKKAAAAEDSEHFIANLEQSFLKIDYQGRVIRMDTYSKTVAPGARLGWFTCNPMFAERLERQGETTTQAPCGFGQSLVTQLMLDWKYEGYIRWLRALGSQYEVRRDFLIDSLTEEFDMQANYAHTGIWQGTEYYSATPKAHLMSEKYGNKTMFSFVPPTAGMFVWLKVHLENCPRTVREDEEPLEIQLWAAVAEAGVLLGPGWIFSTNTVSGGPLFSEHGHFRIAFSDAQPEVMKSGMKTFAKVMREFFEQ</sequence>
<dbReference type="PANTHER" id="PTHR42790">
    <property type="entry name" value="AMINOTRANSFERASE"/>
    <property type="match status" value="1"/>
</dbReference>
<protein>
    <submittedName>
        <fullName evidence="8">PLP-dependent transferase</fullName>
    </submittedName>
</protein>
<dbReference type="GO" id="GO:1901605">
    <property type="term" value="P:alpha-amino acid metabolic process"/>
    <property type="evidence" value="ECO:0007669"/>
    <property type="project" value="TreeGrafter"/>
</dbReference>
<feature type="region of interest" description="Disordered" evidence="6">
    <location>
        <begin position="1"/>
        <end position="28"/>
    </location>
</feature>
<dbReference type="OrthoDB" id="691673at2759"/>
<organism evidence="8 9">
    <name type="scientific">Athelia psychrophila</name>
    <dbReference type="NCBI Taxonomy" id="1759441"/>
    <lineage>
        <taxon>Eukaryota</taxon>
        <taxon>Fungi</taxon>
        <taxon>Dikarya</taxon>
        <taxon>Basidiomycota</taxon>
        <taxon>Agaricomycotina</taxon>
        <taxon>Agaricomycetes</taxon>
        <taxon>Agaricomycetidae</taxon>
        <taxon>Atheliales</taxon>
        <taxon>Atheliaceae</taxon>
        <taxon>Athelia</taxon>
    </lineage>
</organism>
<dbReference type="InterPro" id="IPR015424">
    <property type="entry name" value="PyrdxlP-dep_Trfase"/>
</dbReference>
<evidence type="ECO:0000313" key="8">
    <source>
        <dbReference type="EMBL" id="KZP32920.1"/>
    </source>
</evidence>
<dbReference type="EMBL" id="KV417484">
    <property type="protein sequence ID" value="KZP32920.1"/>
    <property type="molecule type" value="Genomic_DNA"/>
</dbReference>
<dbReference type="GO" id="GO:0008483">
    <property type="term" value="F:transaminase activity"/>
    <property type="evidence" value="ECO:0007669"/>
    <property type="project" value="UniProtKB-KW"/>
</dbReference>
<dbReference type="Proteomes" id="UP000076532">
    <property type="component" value="Unassembled WGS sequence"/>
</dbReference>
<evidence type="ECO:0000256" key="5">
    <source>
        <dbReference type="ARBA" id="ARBA00022898"/>
    </source>
</evidence>
<evidence type="ECO:0000313" key="9">
    <source>
        <dbReference type="Proteomes" id="UP000076532"/>
    </source>
</evidence>
<evidence type="ECO:0000256" key="2">
    <source>
        <dbReference type="ARBA" id="ARBA00007441"/>
    </source>
</evidence>
<comment type="similarity">
    <text evidence="2">Belongs to the class-I pyridoxal-phosphate-dependent aminotransferase family.</text>
</comment>
<dbReference type="Gene3D" id="3.40.640.10">
    <property type="entry name" value="Type I PLP-dependent aspartate aminotransferase-like (Major domain)"/>
    <property type="match status" value="1"/>
</dbReference>
<keyword evidence="5" id="KW-0663">Pyridoxal phosphate</keyword>
<evidence type="ECO:0000256" key="4">
    <source>
        <dbReference type="ARBA" id="ARBA00022679"/>
    </source>
</evidence>
<keyword evidence="9" id="KW-1185">Reference proteome</keyword>
<dbReference type="Pfam" id="PF00155">
    <property type="entry name" value="Aminotran_1_2"/>
    <property type="match status" value="1"/>
</dbReference>
<comment type="cofactor">
    <cofactor evidence="1">
        <name>pyridoxal 5'-phosphate</name>
        <dbReference type="ChEBI" id="CHEBI:597326"/>
    </cofactor>
</comment>
<evidence type="ECO:0000256" key="3">
    <source>
        <dbReference type="ARBA" id="ARBA00022576"/>
    </source>
</evidence>
<gene>
    <name evidence="8" type="ORF">FIBSPDRAFT_848179</name>
</gene>
<accession>A0A166VNV7</accession>
<dbReference type="STRING" id="436010.A0A166VNV7"/>
<dbReference type="PANTHER" id="PTHR42790:SF1">
    <property type="entry name" value="AROMATIC AMINO ACID AMINOTRANSFERASE, HYPOTHETICAL (EUROFUNG)"/>
    <property type="match status" value="1"/>
</dbReference>
<feature type="compositionally biased region" description="Basic and acidic residues" evidence="6">
    <location>
        <begin position="1"/>
        <end position="26"/>
    </location>
</feature>
<dbReference type="CDD" id="cd00609">
    <property type="entry name" value="AAT_like"/>
    <property type="match status" value="1"/>
</dbReference>
<feature type="domain" description="Aminotransferase class I/classII large" evidence="7">
    <location>
        <begin position="110"/>
        <end position="516"/>
    </location>
</feature>
<name>A0A166VNV7_9AGAM</name>
<dbReference type="SUPFAM" id="SSF53383">
    <property type="entry name" value="PLP-dependent transferases"/>
    <property type="match status" value="1"/>
</dbReference>
<dbReference type="AlphaFoldDB" id="A0A166VNV7"/>
<dbReference type="InterPro" id="IPR050859">
    <property type="entry name" value="Class-I_PLP-dep_aminotransf"/>
</dbReference>
<dbReference type="GO" id="GO:0030170">
    <property type="term" value="F:pyridoxal phosphate binding"/>
    <property type="evidence" value="ECO:0007669"/>
    <property type="project" value="InterPro"/>
</dbReference>
<dbReference type="InterPro" id="IPR004839">
    <property type="entry name" value="Aminotransferase_I/II_large"/>
</dbReference>